<evidence type="ECO:0000256" key="3">
    <source>
        <dbReference type="ARBA" id="ARBA00023004"/>
    </source>
</evidence>
<dbReference type="Proteomes" id="UP000199119">
    <property type="component" value="Unassembled WGS sequence"/>
</dbReference>
<dbReference type="InterPro" id="IPR036922">
    <property type="entry name" value="Rieske_2Fe-2S_sf"/>
</dbReference>
<evidence type="ECO:0000313" key="8">
    <source>
        <dbReference type="Proteomes" id="UP000199119"/>
    </source>
</evidence>
<dbReference type="GO" id="GO:0046872">
    <property type="term" value="F:metal ion binding"/>
    <property type="evidence" value="ECO:0007669"/>
    <property type="project" value="UniProtKB-KW"/>
</dbReference>
<keyword evidence="2" id="KW-0479">Metal-binding</keyword>
<gene>
    <name evidence="7" type="ORF">SAMN04489711_104365</name>
</gene>
<dbReference type="EMBL" id="FONX01000004">
    <property type="protein sequence ID" value="SFE73118.1"/>
    <property type="molecule type" value="Genomic_DNA"/>
</dbReference>
<dbReference type="PANTHER" id="PTHR40261">
    <property type="match status" value="1"/>
</dbReference>
<proteinExistence type="predicted"/>
<reference evidence="8" key="1">
    <citation type="submission" date="2016-10" db="EMBL/GenBank/DDBJ databases">
        <authorList>
            <person name="Varghese N."/>
            <person name="Submissions S."/>
        </authorList>
    </citation>
    <scope>NUCLEOTIDE SEQUENCE [LARGE SCALE GENOMIC DNA]</scope>
    <source>
        <strain evidence="8">DSM 27981</strain>
    </source>
</reference>
<dbReference type="PROSITE" id="PS51296">
    <property type="entry name" value="RIESKE"/>
    <property type="match status" value="1"/>
</dbReference>
<keyword evidence="4" id="KW-0411">Iron-sulfur</keyword>
<keyword evidence="8" id="KW-1185">Reference proteome</keyword>
<dbReference type="AlphaFoldDB" id="A0A1I2CXV8"/>
<accession>A0A1I2CXV8</accession>
<dbReference type="PANTHER" id="PTHR40261:SF1">
    <property type="entry name" value="RIESKE DOMAIN-CONTAINING PROTEIN"/>
    <property type="match status" value="1"/>
</dbReference>
<evidence type="ECO:0000313" key="7">
    <source>
        <dbReference type="EMBL" id="SFE73118.1"/>
    </source>
</evidence>
<evidence type="ECO:0000256" key="2">
    <source>
        <dbReference type="ARBA" id="ARBA00022723"/>
    </source>
</evidence>
<dbReference type="InterPro" id="IPR017941">
    <property type="entry name" value="Rieske_2Fe-2S"/>
</dbReference>
<keyword evidence="3" id="KW-0408">Iron</keyword>
<protein>
    <submittedName>
        <fullName evidence="7">Ferredoxin subunit of nitrite reductase or a ring-hydroxylating dioxygenase</fullName>
    </submittedName>
</protein>
<dbReference type="SUPFAM" id="SSF50022">
    <property type="entry name" value="ISP domain"/>
    <property type="match status" value="1"/>
</dbReference>
<organism evidence="7 8">
    <name type="scientific">Paracidovorax wautersii</name>
    <dbReference type="NCBI Taxonomy" id="1177982"/>
    <lineage>
        <taxon>Bacteria</taxon>
        <taxon>Pseudomonadati</taxon>
        <taxon>Pseudomonadota</taxon>
        <taxon>Betaproteobacteria</taxon>
        <taxon>Burkholderiales</taxon>
        <taxon>Comamonadaceae</taxon>
        <taxon>Paracidovorax</taxon>
    </lineage>
</organism>
<feature type="region of interest" description="Disordered" evidence="5">
    <location>
        <begin position="1"/>
        <end position="22"/>
    </location>
</feature>
<dbReference type="Gene3D" id="2.102.10.10">
    <property type="entry name" value="Rieske [2Fe-2S] iron-sulphur domain"/>
    <property type="match status" value="1"/>
</dbReference>
<keyword evidence="7" id="KW-0560">Oxidoreductase</keyword>
<dbReference type="GO" id="GO:0051213">
    <property type="term" value="F:dioxygenase activity"/>
    <property type="evidence" value="ECO:0007669"/>
    <property type="project" value="UniProtKB-KW"/>
</dbReference>
<feature type="compositionally biased region" description="Pro residues" evidence="5">
    <location>
        <begin position="1"/>
        <end position="15"/>
    </location>
</feature>
<name>A0A1I2CXV8_9BURK</name>
<evidence type="ECO:0000256" key="5">
    <source>
        <dbReference type="SAM" id="MobiDB-lite"/>
    </source>
</evidence>
<keyword evidence="1" id="KW-0001">2Fe-2S</keyword>
<evidence type="ECO:0000259" key="6">
    <source>
        <dbReference type="PROSITE" id="PS51296"/>
    </source>
</evidence>
<dbReference type="STRING" id="1177982.SAMN04489711_104365"/>
<feature type="domain" description="Rieske" evidence="6">
    <location>
        <begin position="26"/>
        <end position="131"/>
    </location>
</feature>
<dbReference type="GO" id="GO:0051537">
    <property type="term" value="F:2 iron, 2 sulfur cluster binding"/>
    <property type="evidence" value="ECO:0007669"/>
    <property type="project" value="UniProtKB-KW"/>
</dbReference>
<evidence type="ECO:0000256" key="4">
    <source>
        <dbReference type="ARBA" id="ARBA00023014"/>
    </source>
</evidence>
<dbReference type="Pfam" id="PF00355">
    <property type="entry name" value="Rieske"/>
    <property type="match status" value="1"/>
</dbReference>
<sequence length="142" mass="15197">MDPSTPAPAPLPPGAGPDAEPAPREIELCPSADLVEGGLAVAFDVVRYGQVSRAFAVRYQGRVHAYLNRCTHVPIELDYQPGRIFDDTGNWLLCATHGAAYRPDNGHCVGGPCRGGLVKIAISESGGMVRWHTAPHLQPVEF</sequence>
<evidence type="ECO:0000256" key="1">
    <source>
        <dbReference type="ARBA" id="ARBA00022714"/>
    </source>
</evidence>
<keyword evidence="7" id="KW-0223">Dioxygenase</keyword>